<evidence type="ECO:0000256" key="9">
    <source>
        <dbReference type="SAM" id="Coils"/>
    </source>
</evidence>
<dbReference type="Pfam" id="PF25427">
    <property type="entry name" value="zf-CCCH_UNK"/>
    <property type="match status" value="1"/>
</dbReference>
<sequence>MIMVTNNDASKLLISGRNPNNHQEKPRHLKYLNEFRTQQCLFFLDQQCQFHRPYTCFDWHFPNQKRRRPFKRPDGTFNYNPDVYCDKYDETSGSCVDGDDCPYAHRNAGDTERRYHPRYFKTGNCIYETTENGACVKNGLHCAFAHGPDDIRLPVYDIREVQDASSKFTVNLPASLEKERVLSEDPKWNEMFHVLACYKTELCKKPPRMCRQGYSCPFYHNGKDKRRAPDKWRYRSTPCPIVRPGDEWLDSGLCEAGDTCTYCHTRTEQQFHPEIYKSTKCNDVINSGYCPRGPFCAFAHCDSEISTGRDFLAKLQQEQLSSTNGMGLGETSPRGAQLPSGFVVPNLMSPLTNLSGPALITAPGTNRGRRVGRCSSPHQNLGMWQPTVSGTDRAYSFMGASSVTTTTAMTTSTVNLNSPTSCGTINNNNNNTNNNGFMTSNIPKDTAQLAANAMLSLAQTAATPTAGHVPFYQHRPMSSLFQNVITNSMALNAAARDKGRHRSGSSVSSSDGGLFSFNHSDLTSSPSVTRPLGPSVNPCTPYLGRGTMVPGPQSFGPSLRTVHSGGKTQPTRTANKKLTGSIAPPLQQQSACGTLGATSFFTDRSASLGADTVISDSTSTGQSIRGLTASDSTRSSKENARPIGSHLSQHQPTVPVPLLQNSLWPVESVPADRLLASNWPWHVTLDSGHNSETSIPDPSELPQGLYDLSATTGGSGAGAGGNSTGPFGQGPHGLGLSSQRDSGLVMDFTLPAMGERSSDSSLIGTTHPAGGRYRPSRSVRDQFAAIDDPDNQMSPESLQDLIGKSESFLQQLHSTPNRARSGTATDYSQRLCLSFLPDLCGDSSDSVSRTASSTQPIPHSSEPQIPGFHSPLDDILLQSQSYAALQADSSPGFDSGLSGSSDPMSIPGRGTQPRERSGLHITSGSHRCVSHQSGTRQGQCVHNQDSEITSGSRPASSGRGVATQQNTWPIIYDQTPVSTGSRSNFPSSVPTSSQTSHSFSPAVGTPANTRFTSPYPIARNHVQQLPPSFASSASTTGIAPPPSLQPLRTPAQTALDLNQGTSVGSGNGAPPIFSKNSTEQSDLSELPRTPSLVKIETSSDSSCSDSVQLQTDNARMRFDSQTAMMLSNGNYPNWPQSPILMSSPFNNPGYELERLSLQRELDEVRQRLDSKEDELEIIKRQRDFVAEHLRDSLGVIQKLFSSFHVSPPDLSRPLYVDTDHPGTGSDPSTGCSVTGLTASEVSPMPEEDDPTGAEHSQHMPTVSNELIPPTTQQSPNNATNEVLLDRRQLQQQQEALAALFANPFVSALLNSNGSGLDSIVGHGADPNSIPLWSCANTTFLGQEKNSGHPPSCADFDASNTTAVAGVDKSGSVSTDSKVQPISDNLDDVPSTAPGSSP</sequence>
<dbReference type="Proteomes" id="UP000230066">
    <property type="component" value="Unassembled WGS sequence"/>
</dbReference>
<feature type="compositionally biased region" description="Polar residues" evidence="10">
    <location>
        <begin position="920"/>
        <end position="955"/>
    </location>
</feature>
<dbReference type="InterPro" id="IPR036855">
    <property type="entry name" value="Znf_CCCH_sf"/>
</dbReference>
<keyword evidence="6 8" id="KW-0863">Zinc-finger</keyword>
<dbReference type="InterPro" id="IPR045234">
    <property type="entry name" value="Unkempt-like"/>
</dbReference>
<evidence type="ECO:0000313" key="12">
    <source>
        <dbReference type="EMBL" id="THD25201.1"/>
    </source>
</evidence>
<protein>
    <submittedName>
        <fullName evidence="12">Ring finger protein unkempt</fullName>
    </submittedName>
</protein>
<feature type="region of interest" description="Disordered" evidence="10">
    <location>
        <begin position="887"/>
        <end position="1014"/>
    </location>
</feature>
<feature type="compositionally biased region" description="Polar residues" evidence="10">
    <location>
        <begin position="1225"/>
        <end position="1240"/>
    </location>
</feature>
<dbReference type="Pfam" id="PF23035">
    <property type="entry name" value="zf-CCCH_UNK-like_4th"/>
    <property type="match status" value="1"/>
</dbReference>
<comment type="subcellular location">
    <subcellularLocation>
        <location evidence="1">Cytoplasm</location>
    </subcellularLocation>
</comment>
<feature type="region of interest" description="Disordered" evidence="10">
    <location>
        <begin position="1027"/>
        <end position="1087"/>
    </location>
</feature>
<gene>
    <name evidence="12" type="ORF">D915_004047</name>
</gene>
<dbReference type="InterPro" id="IPR057296">
    <property type="entry name" value="UNK_Znf_5"/>
</dbReference>
<evidence type="ECO:0000256" key="4">
    <source>
        <dbReference type="ARBA" id="ARBA00022723"/>
    </source>
</evidence>
<feature type="region of interest" description="Disordered" evidence="10">
    <location>
        <begin position="1218"/>
        <end position="1277"/>
    </location>
</feature>
<feature type="compositionally biased region" description="Polar residues" evidence="10">
    <location>
        <begin position="1027"/>
        <end position="1037"/>
    </location>
</feature>
<dbReference type="GO" id="GO:0005737">
    <property type="term" value="C:cytoplasm"/>
    <property type="evidence" value="ECO:0007669"/>
    <property type="project" value="UniProtKB-SubCell"/>
</dbReference>
<evidence type="ECO:0000256" key="1">
    <source>
        <dbReference type="ARBA" id="ARBA00004496"/>
    </source>
</evidence>
<feature type="compositionally biased region" description="Polar residues" evidence="10">
    <location>
        <begin position="1050"/>
        <end position="1064"/>
    </location>
</feature>
<dbReference type="EMBL" id="JXXN02001244">
    <property type="protein sequence ID" value="THD25201.1"/>
    <property type="molecule type" value="Genomic_DNA"/>
</dbReference>
<feature type="compositionally biased region" description="Low complexity" evidence="10">
    <location>
        <begin position="985"/>
        <end position="1001"/>
    </location>
</feature>
<dbReference type="Pfam" id="PF23261">
    <property type="entry name" value="zf-CCCH_11"/>
    <property type="match status" value="1"/>
</dbReference>
<feature type="region of interest" description="Disordered" evidence="10">
    <location>
        <begin position="361"/>
        <end position="380"/>
    </location>
</feature>
<feature type="compositionally biased region" description="Polar residues" evidence="10">
    <location>
        <begin position="1074"/>
        <end position="1083"/>
    </location>
</feature>
<proteinExistence type="inferred from homology"/>
<feature type="compositionally biased region" description="Polar residues" evidence="10">
    <location>
        <begin position="1370"/>
        <end position="1382"/>
    </location>
</feature>
<feature type="zinc finger region" description="C3H1-type" evidence="8">
    <location>
        <begin position="275"/>
        <end position="303"/>
    </location>
</feature>
<evidence type="ECO:0000256" key="10">
    <source>
        <dbReference type="SAM" id="MobiDB-lite"/>
    </source>
</evidence>
<feature type="compositionally biased region" description="Polar residues" evidence="10">
    <location>
        <begin position="614"/>
        <end position="633"/>
    </location>
</feature>
<evidence type="ECO:0000256" key="6">
    <source>
        <dbReference type="ARBA" id="ARBA00022771"/>
    </source>
</evidence>
<dbReference type="PROSITE" id="PS50103">
    <property type="entry name" value="ZF_C3H1"/>
    <property type="match status" value="2"/>
</dbReference>
<feature type="region of interest" description="Disordered" evidence="10">
    <location>
        <begin position="1365"/>
        <end position="1397"/>
    </location>
</feature>
<dbReference type="PANTHER" id="PTHR14493">
    <property type="entry name" value="UNKEMPT FAMILY MEMBER"/>
    <property type="match status" value="1"/>
</dbReference>
<dbReference type="InterPro" id="IPR000571">
    <property type="entry name" value="Znf_CCCH"/>
</dbReference>
<keyword evidence="7 8" id="KW-0862">Zinc</keyword>
<keyword evidence="5" id="KW-0677">Repeat</keyword>
<keyword evidence="4 8" id="KW-0479">Metal-binding</keyword>
<feature type="domain" description="C3H1-type" evidence="11">
    <location>
        <begin position="275"/>
        <end position="303"/>
    </location>
</feature>
<dbReference type="SUPFAM" id="SSF90229">
    <property type="entry name" value="CCCH zinc finger"/>
    <property type="match status" value="1"/>
</dbReference>
<accession>A0A4E0RFB2</accession>
<feature type="region of interest" description="Disordered" evidence="10">
    <location>
        <begin position="613"/>
        <end position="652"/>
    </location>
</feature>
<feature type="zinc finger region" description="C3H1-type" evidence="8">
    <location>
        <begin position="79"/>
        <end position="108"/>
    </location>
</feature>
<feature type="compositionally biased region" description="Low complexity" evidence="10">
    <location>
        <begin position="844"/>
        <end position="854"/>
    </location>
</feature>
<evidence type="ECO:0000256" key="2">
    <source>
        <dbReference type="ARBA" id="ARBA00008808"/>
    </source>
</evidence>
<feature type="region of interest" description="Disordered" evidence="10">
    <location>
        <begin position="844"/>
        <end position="871"/>
    </location>
</feature>
<keyword evidence="3" id="KW-0963">Cytoplasm</keyword>
<dbReference type="GO" id="GO:0008270">
    <property type="term" value="F:zinc ion binding"/>
    <property type="evidence" value="ECO:0007669"/>
    <property type="project" value="UniProtKB-KW"/>
</dbReference>
<name>A0A4E0RFB2_FASHE</name>
<evidence type="ECO:0000256" key="5">
    <source>
        <dbReference type="ARBA" id="ARBA00022737"/>
    </source>
</evidence>
<feature type="coiled-coil region" evidence="9">
    <location>
        <begin position="1154"/>
        <end position="1181"/>
    </location>
</feature>
<dbReference type="SMART" id="SM00356">
    <property type="entry name" value="ZnF_C3H1"/>
    <property type="match status" value="5"/>
</dbReference>
<comment type="similarity">
    <text evidence="2">Belongs to the unkempt family.</text>
</comment>
<feature type="compositionally biased region" description="Gly residues" evidence="10">
    <location>
        <begin position="713"/>
        <end position="733"/>
    </location>
</feature>
<comment type="caution">
    <text evidence="12">The sequence shown here is derived from an EMBL/GenBank/DDBJ whole genome shotgun (WGS) entry which is preliminary data.</text>
</comment>
<organism evidence="12 13">
    <name type="scientific">Fasciola hepatica</name>
    <name type="common">Liver fluke</name>
    <dbReference type="NCBI Taxonomy" id="6192"/>
    <lineage>
        <taxon>Eukaryota</taxon>
        <taxon>Metazoa</taxon>
        <taxon>Spiralia</taxon>
        <taxon>Lophotrochozoa</taxon>
        <taxon>Platyhelminthes</taxon>
        <taxon>Trematoda</taxon>
        <taxon>Digenea</taxon>
        <taxon>Plagiorchiida</taxon>
        <taxon>Echinostomata</taxon>
        <taxon>Echinostomatoidea</taxon>
        <taxon>Fasciolidae</taxon>
        <taxon>Fasciola</taxon>
    </lineage>
</organism>
<evidence type="ECO:0000313" key="13">
    <source>
        <dbReference type="Proteomes" id="UP000230066"/>
    </source>
</evidence>
<feature type="region of interest" description="Disordered" evidence="10">
    <location>
        <begin position="709"/>
        <end position="740"/>
    </location>
</feature>
<evidence type="ECO:0000256" key="7">
    <source>
        <dbReference type="ARBA" id="ARBA00022833"/>
    </source>
</evidence>
<feature type="compositionally biased region" description="Polar residues" evidence="10">
    <location>
        <begin position="975"/>
        <end position="984"/>
    </location>
</feature>
<feature type="domain" description="C3H1-type" evidence="11">
    <location>
        <begin position="79"/>
        <end position="108"/>
    </location>
</feature>
<keyword evidence="13" id="KW-1185">Reference proteome</keyword>
<dbReference type="InterPro" id="IPR057295">
    <property type="entry name" value="UNK_Znf_4"/>
</dbReference>
<evidence type="ECO:0000256" key="8">
    <source>
        <dbReference type="PROSITE-ProRule" id="PRU00723"/>
    </source>
</evidence>
<reference evidence="12" key="1">
    <citation type="submission" date="2019-03" db="EMBL/GenBank/DDBJ databases">
        <title>Improved annotation for the trematode Fasciola hepatica.</title>
        <authorList>
            <person name="Choi Y.-J."/>
            <person name="Martin J."/>
            <person name="Mitreva M."/>
        </authorList>
    </citation>
    <scope>NUCLEOTIDE SEQUENCE [LARGE SCALE GENOMIC DNA]</scope>
</reference>
<dbReference type="InterPro" id="IPR040594">
    <property type="entry name" value="UNK_Znf_1"/>
</dbReference>
<dbReference type="PANTHER" id="PTHR14493:SF50">
    <property type="entry name" value="RING FINGER PROTEIN UNKEMPT"/>
    <property type="match status" value="1"/>
</dbReference>
<evidence type="ECO:0000256" key="3">
    <source>
        <dbReference type="ARBA" id="ARBA00022490"/>
    </source>
</evidence>
<evidence type="ECO:0000259" key="11">
    <source>
        <dbReference type="PROSITE" id="PS50103"/>
    </source>
</evidence>
<dbReference type="Pfam" id="PF18384">
    <property type="entry name" value="zf_CCCH_5"/>
    <property type="match status" value="1"/>
</dbReference>
<feature type="compositionally biased region" description="Polar residues" evidence="10">
    <location>
        <begin position="1258"/>
        <end position="1277"/>
    </location>
</feature>
<keyword evidence="9" id="KW-0175">Coiled coil</keyword>
<dbReference type="Gene3D" id="3.30.1370.210">
    <property type="match status" value="2"/>
</dbReference>
<feature type="region of interest" description="Disordered" evidence="10">
    <location>
        <begin position="755"/>
        <end position="776"/>
    </location>
</feature>